<comment type="caution">
    <text evidence="2">The sequence shown here is derived from an EMBL/GenBank/DDBJ whole genome shotgun (WGS) entry which is preliminary data.</text>
</comment>
<feature type="transmembrane region" description="Helical" evidence="1">
    <location>
        <begin position="222"/>
        <end position="239"/>
    </location>
</feature>
<dbReference type="STRING" id="1797724.A3A48_02280"/>
<organism evidence="2 3">
    <name type="scientific">Candidatus Curtissbacteria bacterium RIFCSPLOWO2_01_FULL_37_9</name>
    <dbReference type="NCBI Taxonomy" id="1797724"/>
    <lineage>
        <taxon>Bacteria</taxon>
        <taxon>Candidatus Curtissiibacteriota</taxon>
    </lineage>
</organism>
<accession>A0A1F5GS42</accession>
<feature type="transmembrane region" description="Helical" evidence="1">
    <location>
        <begin position="25"/>
        <end position="42"/>
    </location>
</feature>
<feature type="transmembrane region" description="Helical" evidence="1">
    <location>
        <begin position="196"/>
        <end position="216"/>
    </location>
</feature>
<feature type="transmembrane region" description="Helical" evidence="1">
    <location>
        <begin position="108"/>
        <end position="128"/>
    </location>
</feature>
<keyword evidence="1" id="KW-0472">Membrane</keyword>
<dbReference type="EMBL" id="MFBN01000043">
    <property type="protein sequence ID" value="OGD94674.1"/>
    <property type="molecule type" value="Genomic_DNA"/>
</dbReference>
<proteinExistence type="predicted"/>
<feature type="transmembrane region" description="Helical" evidence="1">
    <location>
        <begin position="164"/>
        <end position="184"/>
    </location>
</feature>
<sequence>MRIFFRLQNFISKITAYEITKRQKLVLMSVCLTGLLITTQTVDVDMRFQTIGVLALATIILSTFALWGELSGIKYFLLLLLPVYFVAGASLFYFLLPVRWLTRLPFAFLFGISVYLLMLTSNIFNIAAIRTIGLLRAAHAVGLLFSLISVFFLANVLFSLHLHFYLIVVGTILITFPLYLVDLWSYELENHISSRVLVHALIFTLVTVQIALILSFWPIVPINGALALATVMYVLLGLGQFEFSGKLTSRVAWEHLVVAFIVFTVVVITTRWSG</sequence>
<dbReference type="AlphaFoldDB" id="A0A1F5GS42"/>
<name>A0A1F5GS42_9BACT</name>
<feature type="transmembrane region" description="Helical" evidence="1">
    <location>
        <begin position="75"/>
        <end position="96"/>
    </location>
</feature>
<evidence type="ECO:0000313" key="2">
    <source>
        <dbReference type="EMBL" id="OGD94674.1"/>
    </source>
</evidence>
<keyword evidence="1" id="KW-0812">Transmembrane</keyword>
<evidence type="ECO:0000256" key="1">
    <source>
        <dbReference type="SAM" id="Phobius"/>
    </source>
</evidence>
<feature type="transmembrane region" description="Helical" evidence="1">
    <location>
        <begin position="140"/>
        <end position="158"/>
    </location>
</feature>
<feature type="transmembrane region" description="Helical" evidence="1">
    <location>
        <begin position="251"/>
        <end position="272"/>
    </location>
</feature>
<keyword evidence="1" id="KW-1133">Transmembrane helix</keyword>
<protein>
    <submittedName>
        <fullName evidence="2">Uncharacterized protein</fullName>
    </submittedName>
</protein>
<reference evidence="2 3" key="1">
    <citation type="journal article" date="2016" name="Nat. Commun.">
        <title>Thousands of microbial genomes shed light on interconnected biogeochemical processes in an aquifer system.</title>
        <authorList>
            <person name="Anantharaman K."/>
            <person name="Brown C.T."/>
            <person name="Hug L.A."/>
            <person name="Sharon I."/>
            <person name="Castelle C.J."/>
            <person name="Probst A.J."/>
            <person name="Thomas B.C."/>
            <person name="Singh A."/>
            <person name="Wilkins M.J."/>
            <person name="Karaoz U."/>
            <person name="Brodie E.L."/>
            <person name="Williams K.H."/>
            <person name="Hubbard S.S."/>
            <person name="Banfield J.F."/>
        </authorList>
    </citation>
    <scope>NUCLEOTIDE SEQUENCE [LARGE SCALE GENOMIC DNA]</scope>
</reference>
<dbReference type="Proteomes" id="UP000178336">
    <property type="component" value="Unassembled WGS sequence"/>
</dbReference>
<evidence type="ECO:0000313" key="3">
    <source>
        <dbReference type="Proteomes" id="UP000178336"/>
    </source>
</evidence>
<feature type="transmembrane region" description="Helical" evidence="1">
    <location>
        <begin position="48"/>
        <end position="68"/>
    </location>
</feature>
<gene>
    <name evidence="2" type="ORF">A3A48_02280</name>
</gene>